<proteinExistence type="predicted"/>
<dbReference type="AlphaFoldDB" id="A0AAV7MCS2"/>
<organism evidence="2 3">
    <name type="scientific">Pleurodeles waltl</name>
    <name type="common">Iberian ribbed newt</name>
    <dbReference type="NCBI Taxonomy" id="8319"/>
    <lineage>
        <taxon>Eukaryota</taxon>
        <taxon>Metazoa</taxon>
        <taxon>Chordata</taxon>
        <taxon>Craniata</taxon>
        <taxon>Vertebrata</taxon>
        <taxon>Euteleostomi</taxon>
        <taxon>Amphibia</taxon>
        <taxon>Batrachia</taxon>
        <taxon>Caudata</taxon>
        <taxon>Salamandroidea</taxon>
        <taxon>Salamandridae</taxon>
        <taxon>Pleurodelinae</taxon>
        <taxon>Pleurodeles</taxon>
    </lineage>
</organism>
<name>A0AAV7MCS2_PLEWA</name>
<feature type="region of interest" description="Disordered" evidence="1">
    <location>
        <begin position="130"/>
        <end position="187"/>
    </location>
</feature>
<gene>
    <name evidence="2" type="ORF">NDU88_004822</name>
</gene>
<feature type="compositionally biased region" description="Basic and acidic residues" evidence="1">
    <location>
        <begin position="166"/>
        <end position="187"/>
    </location>
</feature>
<feature type="region of interest" description="Disordered" evidence="1">
    <location>
        <begin position="1"/>
        <end position="24"/>
    </location>
</feature>
<feature type="region of interest" description="Disordered" evidence="1">
    <location>
        <begin position="71"/>
        <end position="93"/>
    </location>
</feature>
<feature type="compositionally biased region" description="Polar residues" evidence="1">
    <location>
        <begin position="78"/>
        <end position="93"/>
    </location>
</feature>
<evidence type="ECO:0000256" key="1">
    <source>
        <dbReference type="SAM" id="MobiDB-lite"/>
    </source>
</evidence>
<comment type="caution">
    <text evidence="2">The sequence shown here is derived from an EMBL/GenBank/DDBJ whole genome shotgun (WGS) entry which is preliminary data.</text>
</comment>
<accession>A0AAV7MCS2</accession>
<keyword evidence="3" id="KW-1185">Reference proteome</keyword>
<dbReference type="EMBL" id="JANPWB010000014">
    <property type="protein sequence ID" value="KAJ1099723.1"/>
    <property type="molecule type" value="Genomic_DNA"/>
</dbReference>
<dbReference type="Proteomes" id="UP001066276">
    <property type="component" value="Chromosome 10"/>
</dbReference>
<evidence type="ECO:0000313" key="2">
    <source>
        <dbReference type="EMBL" id="KAJ1099723.1"/>
    </source>
</evidence>
<sequence length="187" mass="21178">MNNIGGTETEEETLPLEPEVKEDSLECREPANHTYVEGPDSTVDQEVFCDLSSHASGEVWPSQLLEPYCDGSDRTDPHTNMSCAVSAPDNTEVTRGEPLSIGSLPKPHGHEAVKGVVSPIQRERVGIRWRRLRKPTGESEDEQRRMRDEEDLEDARTLHPMPGPKPESRSLRTRYRDEDRWPRGAHE</sequence>
<protein>
    <submittedName>
        <fullName evidence="2">Uncharacterized protein</fullName>
    </submittedName>
</protein>
<reference evidence="2" key="1">
    <citation type="journal article" date="2022" name="bioRxiv">
        <title>Sequencing and chromosome-scale assembly of the giantPleurodeles waltlgenome.</title>
        <authorList>
            <person name="Brown T."/>
            <person name="Elewa A."/>
            <person name="Iarovenko S."/>
            <person name="Subramanian E."/>
            <person name="Araus A.J."/>
            <person name="Petzold A."/>
            <person name="Susuki M."/>
            <person name="Suzuki K.-i.T."/>
            <person name="Hayashi T."/>
            <person name="Toyoda A."/>
            <person name="Oliveira C."/>
            <person name="Osipova E."/>
            <person name="Leigh N.D."/>
            <person name="Simon A."/>
            <person name="Yun M.H."/>
        </authorList>
    </citation>
    <scope>NUCLEOTIDE SEQUENCE</scope>
    <source>
        <strain evidence="2">20211129_DDA</strain>
        <tissue evidence="2">Liver</tissue>
    </source>
</reference>
<evidence type="ECO:0000313" key="3">
    <source>
        <dbReference type="Proteomes" id="UP001066276"/>
    </source>
</evidence>